<dbReference type="PROSITE" id="PS52039">
    <property type="entry name" value="TOPO_IA_2"/>
    <property type="match status" value="1"/>
</dbReference>
<dbReference type="PRINTS" id="PR00417">
    <property type="entry name" value="PRTPISMRASEI"/>
</dbReference>
<dbReference type="GO" id="GO:0043597">
    <property type="term" value="C:cytoplasmic replication fork"/>
    <property type="evidence" value="ECO:0007669"/>
    <property type="project" value="TreeGrafter"/>
</dbReference>
<evidence type="ECO:0000256" key="1">
    <source>
        <dbReference type="ARBA" id="ARBA00000213"/>
    </source>
</evidence>
<dbReference type="SMART" id="SM00437">
    <property type="entry name" value="TOP1Ac"/>
    <property type="match status" value="1"/>
</dbReference>
<evidence type="ECO:0000256" key="6">
    <source>
        <dbReference type="ARBA" id="ARBA00023235"/>
    </source>
</evidence>
<dbReference type="RefSeq" id="WP_133364463.1">
    <property type="nucleotide sequence ID" value="NZ_CP037940.1"/>
</dbReference>
<gene>
    <name evidence="13" type="ORF">EQG49_13365</name>
</gene>
<dbReference type="EC" id="5.6.2.1" evidence="3"/>
<dbReference type="InterPro" id="IPR034144">
    <property type="entry name" value="TOPRIM_TopoIII"/>
</dbReference>
<dbReference type="Gene3D" id="3.40.50.140">
    <property type="match status" value="1"/>
</dbReference>
<keyword evidence="4" id="KW-0799">Topoisomerase</keyword>
<dbReference type="GO" id="GO:0006281">
    <property type="term" value="P:DNA repair"/>
    <property type="evidence" value="ECO:0007669"/>
    <property type="project" value="TreeGrafter"/>
</dbReference>
<dbReference type="SMART" id="SM00436">
    <property type="entry name" value="TOP1Bc"/>
    <property type="match status" value="1"/>
</dbReference>
<dbReference type="InterPro" id="IPR013826">
    <property type="entry name" value="Topo_IA_cen_sub3"/>
</dbReference>
<dbReference type="InterPro" id="IPR003601">
    <property type="entry name" value="Topo_IA_2"/>
</dbReference>
<dbReference type="Gene3D" id="2.70.20.10">
    <property type="entry name" value="Topoisomerase I, domain 3"/>
    <property type="match status" value="1"/>
</dbReference>
<dbReference type="InterPro" id="IPR023405">
    <property type="entry name" value="Topo_IA_core_domain"/>
</dbReference>
<keyword evidence="6" id="KW-0413">Isomerase</keyword>
<comment type="similarity">
    <text evidence="2">Belongs to the type IA topoisomerase family.</text>
</comment>
<evidence type="ECO:0000259" key="11">
    <source>
        <dbReference type="PROSITE" id="PS50880"/>
    </source>
</evidence>
<keyword evidence="14" id="KW-1185">Reference proteome</keyword>
<sequence>MSTVILAEKPDQAQNIALGLFGKITKVGINVYSGFSDILNDDVKIVHAQGHLFGLKSPEEYFSNLDSNHWRLSDLPFFLPDNPSFQYSGFTSKQKDWSKKLYESIAKEVRAASNIIIATDPDREGEHIAYLVLNRIGIMKNNKPTKPLKRAWFNDMTAREFQRAFANLRDWKETYNFHIEALARQIADWEFGYNLTRAVTLGLRNQEHYAPKNTGGFSIGRVQTPILQLIGMREKQIQEYKPIKHWSISAIDKSANIQFNNSVQYDSFDEATKVCSGLDETAKVVSVETIKKTKAAPKLLSMVEVEQLAGERWGYAPIEVDDLIEKLYLKKLMSYPRGSSRYITDEVFAYLLEHLDDYKKMVGLEFDAVNTTPRKEYVDNSKVSAHYALVPSVNVIDLSKLPDDEANILRLVTEATLMMFAPDWEYEETTVILDNGVELKATGKVTIAQGWREFDKTSVVDVEMPNYSVSSYINVSTKLVEGVNTKPKRLTQATLVKGLKKLKLGTEATRSEIINQLLNKKQYLKLQKKELFLTDKATIVLEFIHGSIDVPTTTMWEEQLCLIGEGKASLDSFIKIVRDDIKEKVAEFAA</sequence>
<evidence type="ECO:0000256" key="8">
    <source>
        <dbReference type="ARBA" id="ARBA00031985"/>
    </source>
</evidence>
<dbReference type="GO" id="GO:0003677">
    <property type="term" value="F:DNA binding"/>
    <property type="evidence" value="ECO:0007669"/>
    <property type="project" value="UniProtKB-KW"/>
</dbReference>
<protein>
    <recommendedName>
        <fullName evidence="3">DNA topoisomerase</fullName>
        <ecNumber evidence="3">5.6.2.1</ecNumber>
    </recommendedName>
    <alternativeName>
        <fullName evidence="10">Omega-protein</fullName>
    </alternativeName>
    <alternativeName>
        <fullName evidence="9">Relaxing enzyme</fullName>
    </alternativeName>
    <alternativeName>
        <fullName evidence="7">Swivelase</fullName>
    </alternativeName>
    <alternativeName>
        <fullName evidence="8">Untwisting enzyme</fullName>
    </alternativeName>
</protein>
<dbReference type="InterPro" id="IPR006171">
    <property type="entry name" value="TOPRIM_dom"/>
</dbReference>
<dbReference type="GO" id="GO:0006265">
    <property type="term" value="P:DNA topological change"/>
    <property type="evidence" value="ECO:0007669"/>
    <property type="project" value="InterPro"/>
</dbReference>
<evidence type="ECO:0000313" key="13">
    <source>
        <dbReference type="EMBL" id="QBO37386.1"/>
    </source>
</evidence>
<dbReference type="Gene3D" id="1.10.460.10">
    <property type="entry name" value="Topoisomerase I, domain 2"/>
    <property type="match status" value="1"/>
</dbReference>
<evidence type="ECO:0000256" key="10">
    <source>
        <dbReference type="ARBA" id="ARBA00032877"/>
    </source>
</evidence>
<dbReference type="PANTHER" id="PTHR11390:SF21">
    <property type="entry name" value="DNA TOPOISOMERASE 3-ALPHA"/>
    <property type="match status" value="1"/>
</dbReference>
<dbReference type="Pfam" id="PF01131">
    <property type="entry name" value="Topoisom_bac"/>
    <property type="match status" value="1"/>
</dbReference>
<dbReference type="EMBL" id="CP037940">
    <property type="protein sequence ID" value="QBO37386.1"/>
    <property type="molecule type" value="Genomic_DNA"/>
</dbReference>
<evidence type="ECO:0000259" key="12">
    <source>
        <dbReference type="PROSITE" id="PS52039"/>
    </source>
</evidence>
<keyword evidence="5" id="KW-0238">DNA-binding</keyword>
<feature type="domain" description="Toprim" evidence="11">
    <location>
        <begin position="2"/>
        <end position="155"/>
    </location>
</feature>
<dbReference type="Gene3D" id="1.10.290.10">
    <property type="entry name" value="Topoisomerase I, domain 4"/>
    <property type="match status" value="1"/>
</dbReference>
<dbReference type="OrthoDB" id="9803554at2"/>
<evidence type="ECO:0000256" key="7">
    <source>
        <dbReference type="ARBA" id="ARBA00030003"/>
    </source>
</evidence>
<evidence type="ECO:0000256" key="9">
    <source>
        <dbReference type="ARBA" id="ARBA00032235"/>
    </source>
</evidence>
<evidence type="ECO:0000313" key="14">
    <source>
        <dbReference type="Proteomes" id="UP000292886"/>
    </source>
</evidence>
<dbReference type="Proteomes" id="UP000292886">
    <property type="component" value="Chromosome"/>
</dbReference>
<comment type="catalytic activity">
    <reaction evidence="1">
        <text>ATP-independent breakage of single-stranded DNA, followed by passage and rejoining.</text>
        <dbReference type="EC" id="5.6.2.1"/>
    </reaction>
</comment>
<dbReference type="GO" id="GO:0006310">
    <property type="term" value="P:DNA recombination"/>
    <property type="evidence" value="ECO:0007669"/>
    <property type="project" value="TreeGrafter"/>
</dbReference>
<dbReference type="GO" id="GO:0003917">
    <property type="term" value="F:DNA topoisomerase type I (single strand cut, ATP-independent) activity"/>
    <property type="evidence" value="ECO:0007669"/>
    <property type="project" value="UniProtKB-EC"/>
</dbReference>
<dbReference type="InterPro" id="IPR013825">
    <property type="entry name" value="Topo_IA_cen_sub2"/>
</dbReference>
<dbReference type="SMART" id="SM00493">
    <property type="entry name" value="TOPRIM"/>
    <property type="match status" value="1"/>
</dbReference>
<accession>A0A4P6YX47</accession>
<feature type="domain" description="Topo IA-type catalytic" evidence="12">
    <location>
        <begin position="174"/>
        <end position="586"/>
    </location>
</feature>
<dbReference type="KEGG" id="wei:EQG49_13365"/>
<reference evidence="14" key="1">
    <citation type="submission" date="2019-03" db="EMBL/GenBank/DDBJ databases">
        <title>Weissella sp. 26KH-42 Genome sequencing.</title>
        <authorList>
            <person name="Heo J."/>
            <person name="Kim S.-J."/>
            <person name="Kim J.-S."/>
            <person name="Hong S.-B."/>
            <person name="Kwon S.-W."/>
        </authorList>
    </citation>
    <scope>NUCLEOTIDE SEQUENCE [LARGE SCALE GENOMIC DNA]</scope>
    <source>
        <strain evidence="14">26KH-42</strain>
    </source>
</reference>
<dbReference type="SUPFAM" id="SSF56712">
    <property type="entry name" value="Prokaryotic type I DNA topoisomerase"/>
    <property type="match status" value="1"/>
</dbReference>
<organism evidence="13 14">
    <name type="scientific">Periweissella cryptocerci</name>
    <dbReference type="NCBI Taxonomy" id="2506420"/>
    <lineage>
        <taxon>Bacteria</taxon>
        <taxon>Bacillati</taxon>
        <taxon>Bacillota</taxon>
        <taxon>Bacilli</taxon>
        <taxon>Lactobacillales</taxon>
        <taxon>Lactobacillaceae</taxon>
        <taxon>Periweissella</taxon>
    </lineage>
</organism>
<dbReference type="PANTHER" id="PTHR11390">
    <property type="entry name" value="PROKARYOTIC DNA TOPOISOMERASE"/>
    <property type="match status" value="1"/>
</dbReference>
<evidence type="ECO:0000256" key="2">
    <source>
        <dbReference type="ARBA" id="ARBA00009446"/>
    </source>
</evidence>
<dbReference type="Pfam" id="PF01751">
    <property type="entry name" value="Toprim"/>
    <property type="match status" value="1"/>
</dbReference>
<dbReference type="InterPro" id="IPR013824">
    <property type="entry name" value="Topo_IA_cen_sub1"/>
</dbReference>
<dbReference type="InterPro" id="IPR000380">
    <property type="entry name" value="Topo_IA"/>
</dbReference>
<evidence type="ECO:0000256" key="4">
    <source>
        <dbReference type="ARBA" id="ARBA00023029"/>
    </source>
</evidence>
<evidence type="ECO:0000256" key="5">
    <source>
        <dbReference type="ARBA" id="ARBA00023125"/>
    </source>
</evidence>
<dbReference type="AlphaFoldDB" id="A0A4P6YX47"/>
<proteinExistence type="inferred from homology"/>
<evidence type="ECO:0000256" key="3">
    <source>
        <dbReference type="ARBA" id="ARBA00012891"/>
    </source>
</evidence>
<dbReference type="InterPro" id="IPR013497">
    <property type="entry name" value="Topo_IA_cen"/>
</dbReference>
<name>A0A4P6YX47_9LACO</name>
<dbReference type="PROSITE" id="PS50880">
    <property type="entry name" value="TOPRIM"/>
    <property type="match status" value="1"/>
</dbReference>
<dbReference type="InterPro" id="IPR003602">
    <property type="entry name" value="Topo_IA_DNA-bd_dom"/>
</dbReference>
<dbReference type="CDD" id="cd03362">
    <property type="entry name" value="TOPRIM_TopoIA_TopoIII"/>
    <property type="match status" value="1"/>
</dbReference>